<name>A0A815PGF4_9BILA</name>
<feature type="region of interest" description="Disordered" evidence="1">
    <location>
        <begin position="1"/>
        <end position="35"/>
    </location>
</feature>
<evidence type="ECO:0000313" key="2">
    <source>
        <dbReference type="EMBL" id="CAF1448660.1"/>
    </source>
</evidence>
<organism evidence="2 3">
    <name type="scientific">Adineta steineri</name>
    <dbReference type="NCBI Taxonomy" id="433720"/>
    <lineage>
        <taxon>Eukaryota</taxon>
        <taxon>Metazoa</taxon>
        <taxon>Spiralia</taxon>
        <taxon>Gnathifera</taxon>
        <taxon>Rotifera</taxon>
        <taxon>Eurotatoria</taxon>
        <taxon>Bdelloidea</taxon>
        <taxon>Adinetida</taxon>
        <taxon>Adinetidae</taxon>
        <taxon>Adineta</taxon>
    </lineage>
</organism>
<gene>
    <name evidence="2" type="ORF">JYZ213_LOCUS40554</name>
</gene>
<dbReference type="EMBL" id="CAJNOG010001495">
    <property type="protein sequence ID" value="CAF1448660.1"/>
    <property type="molecule type" value="Genomic_DNA"/>
</dbReference>
<evidence type="ECO:0000313" key="3">
    <source>
        <dbReference type="Proteomes" id="UP000663845"/>
    </source>
</evidence>
<protein>
    <submittedName>
        <fullName evidence="2">Uncharacterized protein</fullName>
    </submittedName>
</protein>
<sequence>MNNVSPINIQTRCRQTYDRSTSAHTSRQESHRHYASLSTIRNKINQSTPTNIISNIENKLGTNIKDNIKREKNRDYLITSNTLKYHSTSTNSASTSNIYIKLSDCQNACRRWAMKHKKKKQTKKYSHRKRKLPICYRNFPLSFNAQSKSAVQVKIQKISCENTHTDGKAHKSLICFGTGTINFVDGPDGPILCLNQEDSTNDKQIDLYRQISNDEIDYSSEDDESSLDSDSRSTSSKSVISSYIFDTEKIYNTNIEPEVLQLNEIDTCIMYQCPSEVTMLLNIGSACILTIINSLTRIQTASLPLIITELDNTNLWQYKTLLNISITTNTEPEQENSKSILDDIVIKQSDRDLYIENENTDSSNDKFSELLSFTNEQILEDNPTKIFHPIQHDSEHWNEVDSLKAREKEAIRYSDYQSISENKEPQLLRSVEELSIKTKQSFDQMSSLLTELESGTNHLVDSQRSTTTIDTIEEQQIFDESFIATPTCVQLQHSFEQIININSDQLLSTSSLPYDEDSTFSKHHMLQNSDNDQEGKTDVAHQSDLKINDDTYQMNDINHEEKISLSKTQSSNVKYPPLMSISHLKRKTLPGIFRIKLRQINIQYFVENTDVHSLQDSSETMSSELNTTVQYSNEKKQSNDKLKPSRIMIISRKPVNNTIQDKKSNPLNQISYLHADSSFSIQANSTPCKRTNKSSVIRKKRIHKNQIYFRPPWVSTYTNSPTKKPRNRSSLKQLKDPCQVLDVYTQLKRIDCTSICNSLPSCSFMRNADIRNVYLM</sequence>
<comment type="caution">
    <text evidence="2">The sequence shown here is derived from an EMBL/GenBank/DDBJ whole genome shotgun (WGS) entry which is preliminary data.</text>
</comment>
<accession>A0A815PGF4</accession>
<evidence type="ECO:0000256" key="1">
    <source>
        <dbReference type="SAM" id="MobiDB-lite"/>
    </source>
</evidence>
<dbReference type="Proteomes" id="UP000663845">
    <property type="component" value="Unassembled WGS sequence"/>
</dbReference>
<reference evidence="2" key="1">
    <citation type="submission" date="2021-02" db="EMBL/GenBank/DDBJ databases">
        <authorList>
            <person name="Nowell W R."/>
        </authorList>
    </citation>
    <scope>NUCLEOTIDE SEQUENCE</scope>
</reference>
<dbReference type="AlphaFoldDB" id="A0A815PGF4"/>
<feature type="compositionally biased region" description="Polar residues" evidence="1">
    <location>
        <begin position="1"/>
        <end position="25"/>
    </location>
</feature>
<proteinExistence type="predicted"/>